<proteinExistence type="predicted"/>
<accession>A0A8S5RC20</accession>
<reference evidence="1" key="1">
    <citation type="journal article" date="2021" name="Proc. Natl. Acad. Sci. U.S.A.">
        <title>A Catalog of Tens of Thousands of Viruses from Human Metagenomes Reveals Hidden Associations with Chronic Diseases.</title>
        <authorList>
            <person name="Tisza M.J."/>
            <person name="Buck C.B."/>
        </authorList>
    </citation>
    <scope>NUCLEOTIDE SEQUENCE</scope>
    <source>
        <strain evidence="1">CtmTa7</strain>
    </source>
</reference>
<name>A0A8S5RC20_9VIRU</name>
<sequence length="207" mass="23692">MLAALLFGAAIVVSGVCAFKDDVSTKASSRRIDEKGNVHYYDRKGQDYINGEKVIDTWFYDKDHNFHPVKKGANTGKIYQDKYQDNMDRLARESLENKKRAIKGGYLGYVKYIPQTKCWGFAEVSTDKIIACLFGVGKVYRKFYWSGIGTCEADIVHFAKGDYGVPISKEEYENLKKNFGDTYTASWPFSDDEVSDYYMCYDHEADK</sequence>
<protein>
    <submittedName>
        <fullName evidence="1">Uncharacterized protein</fullName>
    </submittedName>
</protein>
<dbReference type="EMBL" id="BK059091">
    <property type="protein sequence ID" value="DAE28966.1"/>
    <property type="molecule type" value="Genomic_DNA"/>
</dbReference>
<evidence type="ECO:0000313" key="1">
    <source>
        <dbReference type="EMBL" id="DAE28966.1"/>
    </source>
</evidence>
<organism evidence="1">
    <name type="scientific">virus sp. ctmTa7</name>
    <dbReference type="NCBI Taxonomy" id="2828255"/>
    <lineage>
        <taxon>Viruses</taxon>
    </lineage>
</organism>